<accession>A0A9D2MNV6</accession>
<evidence type="ECO:0000313" key="1">
    <source>
        <dbReference type="EMBL" id="HJB89964.1"/>
    </source>
</evidence>
<dbReference type="PANTHER" id="PTHR41248:SF1">
    <property type="entry name" value="NORD PROTEIN"/>
    <property type="match status" value="1"/>
</dbReference>
<dbReference type="InterPro" id="IPR051928">
    <property type="entry name" value="NorD/CobT"/>
</dbReference>
<evidence type="ECO:0008006" key="3">
    <source>
        <dbReference type="Google" id="ProtNLM"/>
    </source>
</evidence>
<reference evidence="1" key="2">
    <citation type="submission" date="2021-04" db="EMBL/GenBank/DDBJ databases">
        <authorList>
            <person name="Gilroy R."/>
        </authorList>
    </citation>
    <scope>NUCLEOTIDE SEQUENCE</scope>
    <source>
        <strain evidence="1">USAMLcec3-2134</strain>
    </source>
</reference>
<organism evidence="1 2">
    <name type="scientific">Candidatus Eisenbergiella merdigallinarum</name>
    <dbReference type="NCBI Taxonomy" id="2838552"/>
    <lineage>
        <taxon>Bacteria</taxon>
        <taxon>Bacillati</taxon>
        <taxon>Bacillota</taxon>
        <taxon>Clostridia</taxon>
        <taxon>Lachnospirales</taxon>
        <taxon>Lachnospiraceae</taxon>
        <taxon>Eisenbergiella</taxon>
    </lineage>
</organism>
<comment type="caution">
    <text evidence="1">The sequence shown here is derived from an EMBL/GenBank/DDBJ whole genome shotgun (WGS) entry which is preliminary data.</text>
</comment>
<dbReference type="InterPro" id="IPR036465">
    <property type="entry name" value="vWFA_dom_sf"/>
</dbReference>
<gene>
    <name evidence="1" type="ORF">H9763_00660</name>
</gene>
<sequence>MDREEKQKRRAENLVWNAAGDYRIRSRYLAYDGSGEADPYWNFVIGAAHRRFDFSRLEKLFAYLEGQRDGAVYAELLWMGLESCLYGREVPDRPALAALRLNWAASFLEEKRPPGLSSLILNLKEGRCLRILGQPDGLESPEKEILDALEFPAGLSEEGVMDRMDGILRRWFFRSAFREFDELGGHIFEGGFSLPGLFRKRGQALRMIDWQGEGEKPGSGSGNPLSDLENRFLGKAARERAVRAYVESCFGASLLTGEETRQLEARLCTGIHRGCLLHVTGGEFSGEPGTQQERWQREFVRERREENARWLKEHEAQSRSAVGKLSERIRNAILQRQDEDRFRKREGRLSPGLIWKSRYLDDDRIFTKRKRGQPGGLEVDLLLDASASQREQQAQVAMQGYVIAESLSCCRIPVQVSAFCSVSGCTVLQVLKGYGERGGGQNVLRYVCAGWNRDGLAFRAAGDLIRRRQGENRLLIVLSDASPNDDQKIAGEGRLAFSREYGGREGVEDAAAEVRALKAGGIRVVCVFTGTDRELDNARRIYGRDLIRIPSIGWFADAVGKVIADCIAEM</sequence>
<dbReference type="AlphaFoldDB" id="A0A9D2MNV6"/>
<evidence type="ECO:0000313" key="2">
    <source>
        <dbReference type="Proteomes" id="UP000886883"/>
    </source>
</evidence>
<dbReference type="SUPFAM" id="SSF53300">
    <property type="entry name" value="vWA-like"/>
    <property type="match status" value="1"/>
</dbReference>
<name>A0A9D2MNV6_9FIRM</name>
<dbReference type="PANTHER" id="PTHR41248">
    <property type="entry name" value="NORD PROTEIN"/>
    <property type="match status" value="1"/>
</dbReference>
<dbReference type="Proteomes" id="UP000886883">
    <property type="component" value="Unassembled WGS sequence"/>
</dbReference>
<proteinExistence type="predicted"/>
<dbReference type="EMBL" id="DWXE01000001">
    <property type="protein sequence ID" value="HJB89964.1"/>
    <property type="molecule type" value="Genomic_DNA"/>
</dbReference>
<protein>
    <recommendedName>
        <fullName evidence="3">VWFA domain-containing protein</fullName>
    </recommendedName>
</protein>
<reference evidence="1" key="1">
    <citation type="journal article" date="2021" name="PeerJ">
        <title>Extensive microbial diversity within the chicken gut microbiome revealed by metagenomics and culture.</title>
        <authorList>
            <person name="Gilroy R."/>
            <person name="Ravi A."/>
            <person name="Getino M."/>
            <person name="Pursley I."/>
            <person name="Horton D.L."/>
            <person name="Alikhan N.F."/>
            <person name="Baker D."/>
            <person name="Gharbi K."/>
            <person name="Hall N."/>
            <person name="Watson M."/>
            <person name="Adriaenssens E.M."/>
            <person name="Foster-Nyarko E."/>
            <person name="Jarju S."/>
            <person name="Secka A."/>
            <person name="Antonio M."/>
            <person name="Oren A."/>
            <person name="Chaudhuri R.R."/>
            <person name="La Ragione R."/>
            <person name="Hildebrand F."/>
            <person name="Pallen M.J."/>
        </authorList>
    </citation>
    <scope>NUCLEOTIDE SEQUENCE</scope>
    <source>
        <strain evidence="1">USAMLcec3-2134</strain>
    </source>
</reference>